<dbReference type="SUPFAM" id="SSF48008">
    <property type="entry name" value="GntR ligand-binding domain-like"/>
    <property type="match status" value="1"/>
</dbReference>
<dbReference type="SMART" id="SM00345">
    <property type="entry name" value="HTH_GNTR"/>
    <property type="match status" value="1"/>
</dbReference>
<accession>A0A9D1URR3</accession>
<evidence type="ECO:0000313" key="6">
    <source>
        <dbReference type="Proteomes" id="UP000824151"/>
    </source>
</evidence>
<comment type="caution">
    <text evidence="5">The sequence shown here is derived from an EMBL/GenBank/DDBJ whole genome shotgun (WGS) entry which is preliminary data.</text>
</comment>
<dbReference type="GO" id="GO:0003677">
    <property type="term" value="F:DNA binding"/>
    <property type="evidence" value="ECO:0007669"/>
    <property type="project" value="UniProtKB-KW"/>
</dbReference>
<dbReference type="PANTHER" id="PTHR43537">
    <property type="entry name" value="TRANSCRIPTIONAL REGULATOR, GNTR FAMILY"/>
    <property type="match status" value="1"/>
</dbReference>
<dbReference type="Gene3D" id="1.20.120.530">
    <property type="entry name" value="GntR ligand-binding domain-like"/>
    <property type="match status" value="1"/>
</dbReference>
<dbReference type="Pfam" id="PF07729">
    <property type="entry name" value="FCD"/>
    <property type="match status" value="1"/>
</dbReference>
<evidence type="ECO:0000256" key="2">
    <source>
        <dbReference type="ARBA" id="ARBA00023125"/>
    </source>
</evidence>
<dbReference type="Pfam" id="PF00392">
    <property type="entry name" value="GntR"/>
    <property type="match status" value="1"/>
</dbReference>
<proteinExistence type="predicted"/>
<keyword evidence="1" id="KW-0805">Transcription regulation</keyword>
<evidence type="ECO:0000256" key="1">
    <source>
        <dbReference type="ARBA" id="ARBA00023015"/>
    </source>
</evidence>
<dbReference type="InterPro" id="IPR036390">
    <property type="entry name" value="WH_DNA-bd_sf"/>
</dbReference>
<sequence>MPSVKDRLLDLLVSGEYLGGQWLRESNLATALGVSRTPIRDALRELSTVGVVDLVPHRGARIRHYSLSDIEDVYRARAVVEPAAVASAVPQLRGQDIERLNDLNAQMAALPVDEGPPTEAAARGELSRLNNAFHQVFLDAATNRPLAAAAMHLRTPLLVAKVFVSYSPTALERSIMHHQELAIAASVQDADWAAAIMRAHILAGLQGHRDSATAESP</sequence>
<dbReference type="Proteomes" id="UP000824151">
    <property type="component" value="Unassembled WGS sequence"/>
</dbReference>
<reference evidence="5" key="2">
    <citation type="submission" date="2021-04" db="EMBL/GenBank/DDBJ databases">
        <authorList>
            <person name="Gilroy R."/>
        </authorList>
    </citation>
    <scope>NUCLEOTIDE SEQUENCE</scope>
    <source>
        <strain evidence="5">ChiHejej3B27-3195</strain>
    </source>
</reference>
<dbReference type="InterPro" id="IPR008920">
    <property type="entry name" value="TF_FadR/GntR_C"/>
</dbReference>
<organism evidence="5 6">
    <name type="scientific">Candidatus Nesterenkonia stercoripullorum</name>
    <dbReference type="NCBI Taxonomy" id="2838701"/>
    <lineage>
        <taxon>Bacteria</taxon>
        <taxon>Bacillati</taxon>
        <taxon>Actinomycetota</taxon>
        <taxon>Actinomycetes</taxon>
        <taxon>Micrococcales</taxon>
        <taxon>Micrococcaceae</taxon>
        <taxon>Nesterenkonia</taxon>
    </lineage>
</organism>
<gene>
    <name evidence="5" type="ORF">H9871_02040</name>
</gene>
<name>A0A9D1URR3_9MICC</name>
<evidence type="ECO:0000313" key="5">
    <source>
        <dbReference type="EMBL" id="HIW98903.1"/>
    </source>
</evidence>
<keyword evidence="3" id="KW-0804">Transcription</keyword>
<dbReference type="EMBL" id="DXGD01000077">
    <property type="protein sequence ID" value="HIW98903.1"/>
    <property type="molecule type" value="Genomic_DNA"/>
</dbReference>
<evidence type="ECO:0000256" key="3">
    <source>
        <dbReference type="ARBA" id="ARBA00023163"/>
    </source>
</evidence>
<dbReference type="GO" id="GO:0003700">
    <property type="term" value="F:DNA-binding transcription factor activity"/>
    <property type="evidence" value="ECO:0007669"/>
    <property type="project" value="InterPro"/>
</dbReference>
<dbReference type="AlphaFoldDB" id="A0A9D1URR3"/>
<feature type="domain" description="HTH gntR-type" evidence="4">
    <location>
        <begin position="1"/>
        <end position="65"/>
    </location>
</feature>
<dbReference type="PANTHER" id="PTHR43537:SF24">
    <property type="entry name" value="GLUCONATE OPERON TRANSCRIPTIONAL REPRESSOR"/>
    <property type="match status" value="1"/>
</dbReference>
<dbReference type="InterPro" id="IPR000524">
    <property type="entry name" value="Tscrpt_reg_HTH_GntR"/>
</dbReference>
<keyword evidence="2" id="KW-0238">DNA-binding</keyword>
<dbReference type="SUPFAM" id="SSF46785">
    <property type="entry name" value="Winged helix' DNA-binding domain"/>
    <property type="match status" value="1"/>
</dbReference>
<dbReference type="PROSITE" id="PS50949">
    <property type="entry name" value="HTH_GNTR"/>
    <property type="match status" value="1"/>
</dbReference>
<evidence type="ECO:0000259" key="4">
    <source>
        <dbReference type="PROSITE" id="PS50949"/>
    </source>
</evidence>
<dbReference type="SMART" id="SM00895">
    <property type="entry name" value="FCD"/>
    <property type="match status" value="1"/>
</dbReference>
<dbReference type="InterPro" id="IPR011711">
    <property type="entry name" value="GntR_C"/>
</dbReference>
<dbReference type="Gene3D" id="1.10.10.10">
    <property type="entry name" value="Winged helix-like DNA-binding domain superfamily/Winged helix DNA-binding domain"/>
    <property type="match status" value="1"/>
</dbReference>
<protein>
    <submittedName>
        <fullName evidence="5">GntR family transcriptional regulator</fullName>
    </submittedName>
</protein>
<dbReference type="InterPro" id="IPR036388">
    <property type="entry name" value="WH-like_DNA-bd_sf"/>
</dbReference>
<reference evidence="5" key="1">
    <citation type="journal article" date="2021" name="PeerJ">
        <title>Extensive microbial diversity within the chicken gut microbiome revealed by metagenomics and culture.</title>
        <authorList>
            <person name="Gilroy R."/>
            <person name="Ravi A."/>
            <person name="Getino M."/>
            <person name="Pursley I."/>
            <person name="Horton D.L."/>
            <person name="Alikhan N.F."/>
            <person name="Baker D."/>
            <person name="Gharbi K."/>
            <person name="Hall N."/>
            <person name="Watson M."/>
            <person name="Adriaenssens E.M."/>
            <person name="Foster-Nyarko E."/>
            <person name="Jarju S."/>
            <person name="Secka A."/>
            <person name="Antonio M."/>
            <person name="Oren A."/>
            <person name="Chaudhuri R.R."/>
            <person name="La Ragione R."/>
            <person name="Hildebrand F."/>
            <person name="Pallen M.J."/>
        </authorList>
    </citation>
    <scope>NUCLEOTIDE SEQUENCE</scope>
    <source>
        <strain evidence="5">ChiHejej3B27-3195</strain>
    </source>
</reference>